<proteinExistence type="predicted"/>
<dbReference type="Proteomes" id="UP000663844">
    <property type="component" value="Unassembled WGS sequence"/>
</dbReference>
<feature type="region of interest" description="Disordered" evidence="1">
    <location>
        <begin position="84"/>
        <end position="118"/>
    </location>
</feature>
<dbReference type="AlphaFoldDB" id="A0A820S3S3"/>
<sequence length="118" mass="13524">MDIDKDTSTSGSTTEFVPYVDSNHNRRKTSPSLSPTRLYSSPLMGTSARAAKRRLDGDMGPVRIEGTDTYNQQLQHHYQNVRQVLDDQESSPTNINPKNESRQSFNAKRNFFEERFKP</sequence>
<gene>
    <name evidence="2" type="ORF">OXD698_LOCUS54074</name>
</gene>
<evidence type="ECO:0000256" key="1">
    <source>
        <dbReference type="SAM" id="MobiDB-lite"/>
    </source>
</evidence>
<feature type="compositionally biased region" description="Polar residues" evidence="1">
    <location>
        <begin position="30"/>
        <end position="39"/>
    </location>
</feature>
<evidence type="ECO:0000313" key="2">
    <source>
        <dbReference type="EMBL" id="CAF4445522.1"/>
    </source>
</evidence>
<dbReference type="EMBL" id="CAJOAZ010032189">
    <property type="protein sequence ID" value="CAF4445522.1"/>
    <property type="molecule type" value="Genomic_DNA"/>
</dbReference>
<feature type="non-terminal residue" evidence="2">
    <location>
        <position position="118"/>
    </location>
</feature>
<organism evidence="2 3">
    <name type="scientific">Adineta steineri</name>
    <dbReference type="NCBI Taxonomy" id="433720"/>
    <lineage>
        <taxon>Eukaryota</taxon>
        <taxon>Metazoa</taxon>
        <taxon>Spiralia</taxon>
        <taxon>Gnathifera</taxon>
        <taxon>Rotifera</taxon>
        <taxon>Eurotatoria</taxon>
        <taxon>Bdelloidea</taxon>
        <taxon>Adinetida</taxon>
        <taxon>Adinetidae</taxon>
        <taxon>Adineta</taxon>
    </lineage>
</organism>
<name>A0A820S3S3_9BILA</name>
<protein>
    <submittedName>
        <fullName evidence="2">Uncharacterized protein</fullName>
    </submittedName>
</protein>
<evidence type="ECO:0000313" key="3">
    <source>
        <dbReference type="Proteomes" id="UP000663844"/>
    </source>
</evidence>
<accession>A0A820S3S3</accession>
<comment type="caution">
    <text evidence="2">The sequence shown here is derived from an EMBL/GenBank/DDBJ whole genome shotgun (WGS) entry which is preliminary data.</text>
</comment>
<feature type="compositionally biased region" description="Polar residues" evidence="1">
    <location>
        <begin position="90"/>
        <end position="107"/>
    </location>
</feature>
<reference evidence="2" key="1">
    <citation type="submission" date="2021-02" db="EMBL/GenBank/DDBJ databases">
        <authorList>
            <person name="Nowell W R."/>
        </authorList>
    </citation>
    <scope>NUCLEOTIDE SEQUENCE</scope>
</reference>
<feature type="region of interest" description="Disordered" evidence="1">
    <location>
        <begin position="1"/>
        <end position="65"/>
    </location>
</feature>